<feature type="transmembrane region" description="Helical" evidence="26">
    <location>
        <begin position="812"/>
        <end position="832"/>
    </location>
</feature>
<proteinExistence type="inferred from homology"/>
<dbReference type="InterPro" id="IPR006539">
    <property type="entry name" value="P-type_ATPase_IV"/>
</dbReference>
<dbReference type="PROSITE" id="PS51916">
    <property type="entry name" value="DEUBAD"/>
    <property type="match status" value="1"/>
</dbReference>
<dbReference type="Gene3D" id="3.40.1110.10">
    <property type="entry name" value="Calcium-transporting ATPase, cytoplasmic domain N"/>
    <property type="match status" value="1"/>
</dbReference>
<dbReference type="PANTHER" id="PTHR24092">
    <property type="entry name" value="PROBABLE PHOSPHOLIPID-TRANSPORTING ATPASE"/>
    <property type="match status" value="1"/>
</dbReference>
<dbReference type="NCBIfam" id="TIGR01652">
    <property type="entry name" value="ATPase-Plipid"/>
    <property type="match status" value="1"/>
</dbReference>
<dbReference type="GO" id="GO:0000139">
    <property type="term" value="C:Golgi membrane"/>
    <property type="evidence" value="ECO:0007669"/>
    <property type="project" value="UniProtKB-SubCell"/>
</dbReference>
<dbReference type="Pfam" id="PF04683">
    <property type="entry name" value="Rpn13_ADRM1_Pru"/>
    <property type="match status" value="1"/>
</dbReference>
<evidence type="ECO:0000256" key="5">
    <source>
        <dbReference type="ARBA" id="ARBA00004653"/>
    </source>
</evidence>
<evidence type="ECO:0000256" key="24">
    <source>
        <dbReference type="PIRSR" id="PIRSR606539-2"/>
    </source>
</evidence>
<comment type="similarity">
    <text evidence="6 26">Belongs to the cation transport ATPase (P-type) (TC 3.A.3) family. Type IV subfamily.</text>
</comment>
<evidence type="ECO:0000256" key="11">
    <source>
        <dbReference type="ARBA" id="ARBA00022723"/>
    </source>
</evidence>
<dbReference type="GO" id="GO:0005802">
    <property type="term" value="C:trans-Golgi network"/>
    <property type="evidence" value="ECO:0007669"/>
    <property type="project" value="TreeGrafter"/>
</dbReference>
<dbReference type="GO" id="GO:0005524">
    <property type="term" value="F:ATP binding"/>
    <property type="evidence" value="ECO:0007669"/>
    <property type="project" value="UniProtKB-UniRule"/>
</dbReference>
<evidence type="ECO:0000256" key="14">
    <source>
        <dbReference type="ARBA" id="ARBA00022842"/>
    </source>
</evidence>
<keyword evidence="19 26" id="KW-0472">Membrane</keyword>
<feature type="region of interest" description="Disordered" evidence="27">
    <location>
        <begin position="1096"/>
        <end position="1166"/>
    </location>
</feature>
<dbReference type="GO" id="GO:0016887">
    <property type="term" value="F:ATP hydrolysis activity"/>
    <property type="evidence" value="ECO:0007669"/>
    <property type="project" value="InterPro"/>
</dbReference>
<dbReference type="PRINTS" id="PR00119">
    <property type="entry name" value="CATATPASE"/>
</dbReference>
<feature type="transmembrane region" description="Helical" evidence="26">
    <location>
        <begin position="838"/>
        <end position="859"/>
    </location>
</feature>
<dbReference type="Pfam" id="PF13246">
    <property type="entry name" value="Cation_ATPase"/>
    <property type="match status" value="1"/>
</dbReference>
<keyword evidence="18" id="KW-0445">Lipid transport</keyword>
<dbReference type="PROSITE" id="PS00154">
    <property type="entry name" value="ATPASE_E1_E2"/>
    <property type="match status" value="1"/>
</dbReference>
<dbReference type="EC" id="7.6.2.1" evidence="26"/>
<feature type="domain" description="Pru" evidence="29">
    <location>
        <begin position="935"/>
        <end position="1048"/>
    </location>
</feature>
<sequence>MGVLASKNSVTCKIHFIGKHDYSQKKRFIDEHLNHPLPANAIVWLQYLYPLNMIGVPPLLSAECDIPQTEKLEIHELTARHLLTVPFSREQQPEMFANTEDDMPETFPDTKLVPLRQHHLHFRSKLDSLNSDESLDLENTLWTNCVIASGQALGVVIYTGTETRSVMNNSAPRSKVGLLDIEVNTITKLLFVAVIALALIMMALKGFGGPWYRYLFRFILLFSYIIPISLRVNLELGKSFYSWAIGKDPSMTGTAVRCTTIPEELGRISYLLSDKTGTLTQNSMVLKRLHLGTVSYAADSFEELSATLKSTYLGSDTSTSSKTKFRRSENTRIRDAVQALALCHNVTPVYETSETSETDTGSIASEAEADQHLQITEKQVVSYQASSPDEVALVQWTQEVGLALSRRDLSSMQLRGPDDRLYNYTILQVFPFTSETKRMGIIVKDLQTGEIVFYLKGADVVMSPIVQYTDWLDEEVGNMARDGLRTLVVARKMLSEEQYLDFESRYNAARLSVTDRVARVAQVVESLEREMELLCITGVEDKLQDNVRPTLELLRNAGIKIWMLTGDKLETATCIAKSSRLVSRTQGLHILKKVVTRTDAHLELNSFRRKQDCALVISGESLEVCLSYYQQEFMELATAAPAVVCCRCSPTQKAQVVQLIQKHTGKRTAAVGDGGNDVSMIQQADAGIGIEGREGKQASLAGDFSIPQFSHLANLLLVHGRRSYKRSASLAQFVIHRGLIISTMQAVFSSVFYLSSVALYQGFLTVGYATVYTMFPVFSLVLDQDVSAEIALTYPELYKELAKGRSLSYKTFFMWVLISIYQGGVIMYGALLLFEDEFIHIVAISFSSLILTELIMVALNIRTWHYLMILAELISLVLYLLSLIILHDYFDSEFIRTNDFIWKVLVITLFHQRRHKMPAGGALFGSAATGPGSTGGNKHLVEVRAGKMNLKGRMVCPDKRKGLLYVYQSDDSLMHFCWQDRTTGIVEDDLIIFPDDCEYIKVSQCTTGRVYLLKFKSSNRKFFFWLQEPRTDKDDDNCKRINELLNNPSSAVQSSQSPDQDLQSLFNNMSQSQLMQLFGSGVGQMGGLSSLLGTIRGPNSGSARTSTTPAITHRTTVPSTPTTNTTTTTVSQSPVTTTPQTTSAPTAAPGAPARSTTNSGRTSDSCSHRIQLSDLQNFLQGITPISSSQQQSVDLSTALNADGLSGILSNPNALEALQNHLPAVEGDPQEALRSTINSPQFQQAVSQFSSALESGQLGPVVSQLSVNSDAVAAATQGNMQEFMKALEKDESSSSKEEPEKDKKEEKKDDKDDDHNMQLD</sequence>
<evidence type="ECO:0000256" key="13">
    <source>
        <dbReference type="ARBA" id="ARBA00022840"/>
    </source>
</evidence>
<dbReference type="InterPro" id="IPR032368">
    <property type="entry name" value="RPN13_DEUBAD"/>
</dbReference>
<organism evidence="30 31">
    <name type="scientific">Tenebrio molitor</name>
    <name type="common">Yellow mealworm beetle</name>
    <dbReference type="NCBI Taxonomy" id="7067"/>
    <lineage>
        <taxon>Eukaryota</taxon>
        <taxon>Metazoa</taxon>
        <taxon>Ecdysozoa</taxon>
        <taxon>Arthropoda</taxon>
        <taxon>Hexapoda</taxon>
        <taxon>Insecta</taxon>
        <taxon>Pterygota</taxon>
        <taxon>Neoptera</taxon>
        <taxon>Endopterygota</taxon>
        <taxon>Coleoptera</taxon>
        <taxon>Polyphaga</taxon>
        <taxon>Cucujiformia</taxon>
        <taxon>Tenebrionidae</taxon>
        <taxon>Tenebrio</taxon>
    </lineage>
</organism>
<evidence type="ECO:0000259" key="29">
    <source>
        <dbReference type="PROSITE" id="PS51917"/>
    </source>
</evidence>
<evidence type="ECO:0000256" key="25">
    <source>
        <dbReference type="PIRSR" id="PIRSR606539-3"/>
    </source>
</evidence>
<evidence type="ECO:0000256" key="3">
    <source>
        <dbReference type="ARBA" id="ARBA00004198"/>
    </source>
</evidence>
<dbReference type="GO" id="GO:0000287">
    <property type="term" value="F:magnesium ion binding"/>
    <property type="evidence" value="ECO:0007669"/>
    <property type="project" value="UniProtKB-UniRule"/>
</dbReference>
<feature type="transmembrane region" description="Helical" evidence="26">
    <location>
        <begin position="189"/>
        <end position="208"/>
    </location>
</feature>
<evidence type="ECO:0000256" key="8">
    <source>
        <dbReference type="ARBA" id="ARBA00022448"/>
    </source>
</evidence>
<keyword evidence="13 24" id="KW-0067">ATP-binding</keyword>
<dbReference type="Pfam" id="PF16550">
    <property type="entry name" value="RPN13_C"/>
    <property type="match status" value="1"/>
</dbReference>
<comment type="function">
    <text evidence="22">May function as a proteasomal ubiquitin receptor. May promote the deubiquitinating activity associated with the 26S proteasome.</text>
</comment>
<evidence type="ECO:0000313" key="31">
    <source>
        <dbReference type="Proteomes" id="UP000719412"/>
    </source>
</evidence>
<feature type="binding site" evidence="24">
    <location>
        <position position="456"/>
    </location>
    <ligand>
        <name>ATP</name>
        <dbReference type="ChEBI" id="CHEBI:30616"/>
    </ligand>
</feature>
<dbReference type="SUPFAM" id="SSF81660">
    <property type="entry name" value="Metal cation-transporting ATPase, ATP-binding domain N"/>
    <property type="match status" value="1"/>
</dbReference>
<evidence type="ECO:0000256" key="1">
    <source>
        <dbReference type="ARBA" id="ARBA00001946"/>
    </source>
</evidence>
<dbReference type="GO" id="GO:0005886">
    <property type="term" value="C:plasma membrane"/>
    <property type="evidence" value="ECO:0007669"/>
    <property type="project" value="TreeGrafter"/>
</dbReference>
<feature type="binding site" evidence="25">
    <location>
        <position position="274"/>
    </location>
    <ligand>
        <name>Mg(2+)</name>
        <dbReference type="ChEBI" id="CHEBI:18420"/>
    </ligand>
</feature>
<evidence type="ECO:0000256" key="6">
    <source>
        <dbReference type="ARBA" id="ARBA00008109"/>
    </source>
</evidence>
<name>A0A8J6HHZ5_TENMO</name>
<keyword evidence="16 26" id="KW-1133">Transmembrane helix</keyword>
<feature type="binding site" evidence="24">
    <location>
        <position position="276"/>
    </location>
    <ligand>
        <name>ATP</name>
        <dbReference type="ChEBI" id="CHEBI:30616"/>
    </ligand>
</feature>
<feature type="binding site" evidence="24">
    <location>
        <position position="274"/>
    </location>
    <ligand>
        <name>ATP</name>
        <dbReference type="ChEBI" id="CHEBI:30616"/>
    </ligand>
</feature>
<comment type="similarity">
    <text evidence="7">Belongs to the ADRM1 family.</text>
</comment>
<dbReference type="InterPro" id="IPR023298">
    <property type="entry name" value="ATPase_P-typ_TM_dom_sf"/>
</dbReference>
<dbReference type="InterPro" id="IPR044867">
    <property type="entry name" value="DEUBAD_dom"/>
</dbReference>
<feature type="binding site" evidence="24">
    <location>
        <position position="653"/>
    </location>
    <ligand>
        <name>ATP</name>
        <dbReference type="ChEBI" id="CHEBI:30616"/>
    </ligand>
</feature>
<feature type="active site" description="4-aspartylphosphate intermediate" evidence="23">
    <location>
        <position position="274"/>
    </location>
</feature>
<evidence type="ECO:0000259" key="28">
    <source>
        <dbReference type="PROSITE" id="PS51916"/>
    </source>
</evidence>
<keyword evidence="8" id="KW-0813">Transport</keyword>
<keyword evidence="20" id="KW-0539">Nucleus</keyword>
<dbReference type="InterPro" id="IPR032630">
    <property type="entry name" value="P_typ_ATPase_c"/>
</dbReference>
<evidence type="ECO:0000256" key="17">
    <source>
        <dbReference type="ARBA" id="ARBA00023034"/>
    </source>
</evidence>
<comment type="caution">
    <text evidence="26">Lacks conserved residue(s) required for the propagation of feature annotation.</text>
</comment>
<evidence type="ECO:0000256" key="22">
    <source>
        <dbReference type="ARBA" id="ARBA00054744"/>
    </source>
</evidence>
<dbReference type="FunFam" id="3.40.1110.10:FF:000008">
    <property type="entry name" value="Phospholipid-transporting ATPase"/>
    <property type="match status" value="1"/>
</dbReference>
<evidence type="ECO:0000256" key="26">
    <source>
        <dbReference type="RuleBase" id="RU362033"/>
    </source>
</evidence>
<feature type="transmembrane region" description="Helical" evidence="26">
    <location>
        <begin position="866"/>
        <end position="886"/>
    </location>
</feature>
<dbReference type="Pfam" id="PF16212">
    <property type="entry name" value="PhoLip_ATPase_C"/>
    <property type="match status" value="1"/>
</dbReference>
<evidence type="ECO:0000256" key="9">
    <source>
        <dbReference type="ARBA" id="ARBA00022490"/>
    </source>
</evidence>
<dbReference type="InterPro" id="IPR001757">
    <property type="entry name" value="P_typ_ATPase"/>
</dbReference>
<feature type="binding site" evidence="24">
    <location>
        <position position="485"/>
    </location>
    <ligand>
        <name>ATP</name>
        <dbReference type="ChEBI" id="CHEBI:30616"/>
    </ligand>
</feature>
<feature type="binding site" evidence="24">
    <location>
        <position position="432"/>
    </location>
    <ligand>
        <name>ATP</name>
        <dbReference type="ChEBI" id="CHEBI:30616"/>
    </ligand>
</feature>
<evidence type="ECO:0000256" key="16">
    <source>
        <dbReference type="ARBA" id="ARBA00022989"/>
    </source>
</evidence>
<evidence type="ECO:0000256" key="7">
    <source>
        <dbReference type="ARBA" id="ARBA00009216"/>
    </source>
</evidence>
<dbReference type="FunFam" id="3.40.50.1000:FF:000009">
    <property type="entry name" value="Phospholipid-transporting ATPase"/>
    <property type="match status" value="1"/>
</dbReference>
<evidence type="ECO:0000256" key="23">
    <source>
        <dbReference type="PIRSR" id="PIRSR606539-1"/>
    </source>
</evidence>
<dbReference type="Proteomes" id="UP000719412">
    <property type="component" value="Unassembled WGS sequence"/>
</dbReference>
<dbReference type="GO" id="GO:0005634">
    <property type="term" value="C:nucleus"/>
    <property type="evidence" value="ECO:0007669"/>
    <property type="project" value="UniProtKB-SubCell"/>
</dbReference>
<keyword evidence="31" id="KW-1185">Reference proteome</keyword>
<dbReference type="PROSITE" id="PS51917">
    <property type="entry name" value="PRU"/>
    <property type="match status" value="1"/>
</dbReference>
<dbReference type="SUPFAM" id="SSF81665">
    <property type="entry name" value="Calcium ATPase, transmembrane domain M"/>
    <property type="match status" value="1"/>
</dbReference>
<feature type="binding site" evidence="24">
    <location>
        <position position="676"/>
    </location>
    <ligand>
        <name>ATP</name>
        <dbReference type="ChEBI" id="CHEBI:30616"/>
    </ligand>
</feature>
<comment type="catalytic activity">
    <reaction evidence="21 26">
        <text>ATP + H2O + phospholipidSide 1 = ADP + phosphate + phospholipidSide 2.</text>
        <dbReference type="EC" id="7.6.2.1"/>
    </reaction>
</comment>
<dbReference type="GO" id="GO:0140326">
    <property type="term" value="F:ATPase-coupled intramembrane lipid transporter activity"/>
    <property type="evidence" value="ECO:0007669"/>
    <property type="project" value="UniProtKB-EC"/>
</dbReference>
<evidence type="ECO:0000256" key="10">
    <source>
        <dbReference type="ARBA" id="ARBA00022692"/>
    </source>
</evidence>
<evidence type="ECO:0000256" key="12">
    <source>
        <dbReference type="ARBA" id="ARBA00022741"/>
    </source>
</evidence>
<evidence type="ECO:0000256" key="2">
    <source>
        <dbReference type="ARBA" id="ARBA00004123"/>
    </source>
</evidence>
<gene>
    <name evidence="30" type="ORF">GEV33_008355</name>
</gene>
<feature type="binding site" evidence="25">
    <location>
        <position position="276"/>
    </location>
    <ligand>
        <name>Mg(2+)</name>
        <dbReference type="ChEBI" id="CHEBI:18420"/>
    </ligand>
</feature>
<evidence type="ECO:0000313" key="30">
    <source>
        <dbReference type="EMBL" id="KAH0814436.1"/>
    </source>
</evidence>
<keyword evidence="9" id="KW-0963">Cytoplasm</keyword>
<evidence type="ECO:0000256" key="18">
    <source>
        <dbReference type="ARBA" id="ARBA00023055"/>
    </source>
</evidence>
<evidence type="ECO:0000256" key="21">
    <source>
        <dbReference type="ARBA" id="ARBA00034036"/>
    </source>
</evidence>
<reference evidence="30" key="1">
    <citation type="journal article" date="2020" name="J Insects Food Feed">
        <title>The yellow mealworm (Tenebrio molitor) genome: a resource for the emerging insects as food and feed industry.</title>
        <authorList>
            <person name="Eriksson T."/>
            <person name="Andere A."/>
            <person name="Kelstrup H."/>
            <person name="Emery V."/>
            <person name="Picard C."/>
        </authorList>
    </citation>
    <scope>NUCLEOTIDE SEQUENCE</scope>
    <source>
        <strain evidence="30">Stoneville</strain>
        <tissue evidence="30">Whole head</tissue>
    </source>
</reference>
<keyword evidence="11 25" id="KW-0479">Metal-binding</keyword>
<protein>
    <recommendedName>
        <fullName evidence="26">Phospholipid-transporting ATPase</fullName>
        <ecNumber evidence="26">7.6.2.1</ecNumber>
    </recommendedName>
</protein>
<feature type="binding site" evidence="25">
    <location>
        <position position="673"/>
    </location>
    <ligand>
        <name>Mg(2+)</name>
        <dbReference type="ChEBI" id="CHEBI:18420"/>
    </ligand>
</feature>
<dbReference type="NCBIfam" id="TIGR01494">
    <property type="entry name" value="ATPase_P-type"/>
    <property type="match status" value="2"/>
</dbReference>
<feature type="compositionally biased region" description="Basic and acidic residues" evidence="27">
    <location>
        <begin position="1284"/>
        <end position="1319"/>
    </location>
</feature>
<feature type="binding site" evidence="24">
    <location>
        <position position="567"/>
    </location>
    <ligand>
        <name>ATP</name>
        <dbReference type="ChEBI" id="CHEBI:30616"/>
    </ligand>
</feature>
<feature type="transmembrane region" description="Helical" evidence="26">
    <location>
        <begin position="759"/>
        <end position="782"/>
    </location>
</feature>
<feature type="compositionally biased region" description="Low complexity" evidence="27">
    <location>
        <begin position="1115"/>
        <end position="1157"/>
    </location>
</feature>
<reference evidence="30" key="2">
    <citation type="submission" date="2021-08" db="EMBL/GenBank/DDBJ databases">
        <authorList>
            <person name="Eriksson T."/>
        </authorList>
    </citation>
    <scope>NUCLEOTIDE SEQUENCE</scope>
    <source>
        <strain evidence="30">Stoneville</strain>
        <tissue evidence="30">Whole head</tissue>
    </source>
</reference>
<keyword evidence="17" id="KW-0333">Golgi apparatus</keyword>
<dbReference type="InterPro" id="IPR018303">
    <property type="entry name" value="ATPase_P-typ_P_site"/>
</dbReference>
<dbReference type="InterPro" id="IPR044868">
    <property type="entry name" value="Rpn13/ADRM1_Pru"/>
</dbReference>
<feature type="compositionally biased region" description="Polar residues" evidence="27">
    <location>
        <begin position="1097"/>
        <end position="1114"/>
    </location>
</feature>
<dbReference type="CDD" id="cd13314">
    <property type="entry name" value="PH_Rpn13"/>
    <property type="match status" value="1"/>
</dbReference>
<dbReference type="SFLD" id="SFLDG00002">
    <property type="entry name" value="C1.7:_P-type_atpase_like"/>
    <property type="match status" value="1"/>
</dbReference>
<dbReference type="EMBL" id="JABDTM020024288">
    <property type="protein sequence ID" value="KAH0814436.1"/>
    <property type="molecule type" value="Genomic_DNA"/>
</dbReference>
<dbReference type="Gene3D" id="2.70.150.10">
    <property type="entry name" value="Calcium-transporting ATPase, cytoplasmic transduction domain A"/>
    <property type="match status" value="1"/>
</dbReference>
<feature type="binding site" evidence="24">
    <location>
        <position position="275"/>
    </location>
    <ligand>
        <name>ATP</name>
        <dbReference type="ChEBI" id="CHEBI:30616"/>
    </ligand>
</feature>
<dbReference type="InterPro" id="IPR036412">
    <property type="entry name" value="HAD-like_sf"/>
</dbReference>
<accession>A0A8J6HHZ5</accession>
<feature type="binding site" evidence="24">
    <location>
        <position position="390"/>
    </location>
    <ligand>
        <name>ATP</name>
        <dbReference type="ChEBI" id="CHEBI:30616"/>
    </ligand>
</feature>
<feature type="domain" description="DEUBAD" evidence="28">
    <location>
        <begin position="1186"/>
        <end position="1296"/>
    </location>
</feature>
<keyword evidence="14 25" id="KW-0460">Magnesium</keyword>
<feature type="binding site" evidence="24">
    <location>
        <position position="565"/>
    </location>
    <ligand>
        <name>ATP</name>
        <dbReference type="ChEBI" id="CHEBI:30616"/>
    </ligand>
</feature>
<dbReference type="GO" id="GO:0005768">
    <property type="term" value="C:endosome"/>
    <property type="evidence" value="ECO:0007669"/>
    <property type="project" value="TreeGrafter"/>
</dbReference>
<dbReference type="SUPFAM" id="SSF56784">
    <property type="entry name" value="HAD-like"/>
    <property type="match status" value="1"/>
</dbReference>
<comment type="subcellular location">
    <subcellularLocation>
        <location evidence="4">Cytoplasm</location>
    </subcellularLocation>
    <subcellularLocation>
        <location evidence="5">Golgi apparatus membrane</location>
        <topology evidence="5">Multi-pass membrane protein</topology>
    </subcellularLocation>
    <subcellularLocation>
        <location evidence="3">Golgi apparatus</location>
        <location evidence="3">trans-Golgi network membrane</location>
    </subcellularLocation>
    <subcellularLocation>
        <location evidence="26">Membrane</location>
        <topology evidence="26">Multi-pass membrane protein</topology>
    </subcellularLocation>
    <subcellularLocation>
        <location evidence="2">Nucleus</location>
    </subcellularLocation>
</comment>
<keyword evidence="10 26" id="KW-0812">Transmembrane</keyword>
<comment type="cofactor">
    <cofactor evidence="1 25">
        <name>Mg(2+)</name>
        <dbReference type="ChEBI" id="CHEBI:18420"/>
    </cofactor>
</comment>
<dbReference type="InterPro" id="IPR023299">
    <property type="entry name" value="ATPase_P-typ_cyto_dom_N"/>
</dbReference>
<evidence type="ECO:0000256" key="4">
    <source>
        <dbReference type="ARBA" id="ARBA00004496"/>
    </source>
</evidence>
<dbReference type="GO" id="GO:0045332">
    <property type="term" value="P:phospholipid translocation"/>
    <property type="evidence" value="ECO:0007669"/>
    <property type="project" value="TreeGrafter"/>
</dbReference>
<dbReference type="Gene3D" id="1.10.2020.20">
    <property type="match status" value="1"/>
</dbReference>
<dbReference type="InterPro" id="IPR023214">
    <property type="entry name" value="HAD_sf"/>
</dbReference>
<feature type="binding site" evidence="24">
    <location>
        <position position="647"/>
    </location>
    <ligand>
        <name>ATP</name>
        <dbReference type="ChEBI" id="CHEBI:30616"/>
    </ligand>
</feature>
<feature type="binding site" evidence="24">
    <location>
        <position position="566"/>
    </location>
    <ligand>
        <name>ATP</name>
        <dbReference type="ChEBI" id="CHEBI:30616"/>
    </ligand>
</feature>
<dbReference type="GO" id="GO:0006897">
    <property type="term" value="P:endocytosis"/>
    <property type="evidence" value="ECO:0007669"/>
    <property type="project" value="TreeGrafter"/>
</dbReference>
<comment type="caution">
    <text evidence="30">The sequence shown here is derived from an EMBL/GenBank/DDBJ whole genome shotgun (WGS) entry which is preliminary data.</text>
</comment>
<evidence type="ECO:0000256" key="20">
    <source>
        <dbReference type="ARBA" id="ARBA00023242"/>
    </source>
</evidence>
<dbReference type="Gene3D" id="3.40.50.1000">
    <property type="entry name" value="HAD superfamily/HAD-like"/>
    <property type="match status" value="1"/>
</dbReference>
<dbReference type="GO" id="GO:0006890">
    <property type="term" value="P:retrograde vesicle-mediated transport, Golgi to endoplasmic reticulum"/>
    <property type="evidence" value="ECO:0007669"/>
    <property type="project" value="TreeGrafter"/>
</dbReference>
<dbReference type="InterPro" id="IPR038633">
    <property type="entry name" value="Rpn13/ADRM1_Pru_sf"/>
</dbReference>
<dbReference type="SFLD" id="SFLDS00003">
    <property type="entry name" value="Haloacid_Dehalogenase"/>
    <property type="match status" value="1"/>
</dbReference>
<feature type="binding site" evidence="25">
    <location>
        <position position="677"/>
    </location>
    <ligand>
        <name>Mg(2+)</name>
        <dbReference type="ChEBI" id="CHEBI:18420"/>
    </ligand>
</feature>
<keyword evidence="15 26" id="KW-1278">Translocase</keyword>
<evidence type="ECO:0000256" key="27">
    <source>
        <dbReference type="SAM" id="MobiDB-lite"/>
    </source>
</evidence>
<dbReference type="SFLD" id="SFLDF00027">
    <property type="entry name" value="p-type_atpase"/>
    <property type="match status" value="1"/>
</dbReference>
<evidence type="ECO:0000256" key="19">
    <source>
        <dbReference type="ARBA" id="ARBA00023136"/>
    </source>
</evidence>
<dbReference type="PANTHER" id="PTHR24092:SF5">
    <property type="entry name" value="PHOSPHOLIPID-TRANSPORTING ATPASE"/>
    <property type="match status" value="1"/>
</dbReference>
<keyword evidence="12 24" id="KW-0547">Nucleotide-binding</keyword>
<dbReference type="FunFam" id="2.30.29.70:FF:000001">
    <property type="entry name" value="Proteasomal ubiquitin receptor ADRM1"/>
    <property type="match status" value="1"/>
</dbReference>
<evidence type="ECO:0000256" key="15">
    <source>
        <dbReference type="ARBA" id="ARBA00022967"/>
    </source>
</evidence>
<feature type="region of interest" description="Disordered" evidence="27">
    <location>
        <begin position="1283"/>
        <end position="1319"/>
    </location>
</feature>
<dbReference type="Gene3D" id="2.30.29.70">
    <property type="entry name" value="Proteasomal ubiquitin receptor Rpn13/ADRM1"/>
    <property type="match status" value="1"/>
</dbReference>
<dbReference type="InterPro" id="IPR038108">
    <property type="entry name" value="RPN13_DEUBAD_sf"/>
</dbReference>
<dbReference type="InterPro" id="IPR044492">
    <property type="entry name" value="P_typ_ATPase_HD_dom"/>
</dbReference>
<feature type="binding site" evidence="24">
    <location>
        <position position="677"/>
    </location>
    <ligand>
        <name>ATP</name>
        <dbReference type="ChEBI" id="CHEBI:30616"/>
    </ligand>
</feature>